<keyword evidence="3" id="KW-0813">Transport</keyword>
<dbReference type="InterPro" id="IPR006061">
    <property type="entry name" value="SBP_1_CS"/>
</dbReference>
<dbReference type="Pfam" id="PF13416">
    <property type="entry name" value="SBP_bac_8"/>
    <property type="match status" value="1"/>
</dbReference>
<protein>
    <submittedName>
        <fullName evidence="6">ABC transporter substrate-binding protein</fullName>
    </submittedName>
</protein>
<dbReference type="PANTHER" id="PTHR43649">
    <property type="entry name" value="ARABINOSE-BINDING PROTEIN-RELATED"/>
    <property type="match status" value="1"/>
</dbReference>
<dbReference type="PANTHER" id="PTHR43649:SF31">
    <property type="entry name" value="SN-GLYCEROL-3-PHOSPHATE-BINDING PERIPLASMIC PROTEIN UGPB"/>
    <property type="match status" value="1"/>
</dbReference>
<evidence type="ECO:0000313" key="6">
    <source>
        <dbReference type="EMBL" id="MBO1628140.1"/>
    </source>
</evidence>
<evidence type="ECO:0000256" key="4">
    <source>
        <dbReference type="ARBA" id="ARBA00022729"/>
    </source>
</evidence>
<organism evidence="6 7">
    <name type="scientific">Bacillus arachidis</name>
    <dbReference type="NCBI Taxonomy" id="2819290"/>
    <lineage>
        <taxon>Bacteria</taxon>
        <taxon>Bacillati</taxon>
        <taxon>Bacillota</taxon>
        <taxon>Bacilli</taxon>
        <taxon>Bacillales</taxon>
        <taxon>Bacillaceae</taxon>
        <taxon>Bacillus</taxon>
    </lineage>
</organism>
<name>A0ABS3P5S7_9BACI</name>
<comment type="similarity">
    <text evidence="2">Belongs to the bacterial solute-binding protein 1 family.</text>
</comment>
<reference evidence="6 7" key="1">
    <citation type="submission" date="2021-03" db="EMBL/GenBank/DDBJ databases">
        <title>Identification of novel Bacillus strains.</title>
        <authorList>
            <person name="Xiao Z."/>
            <person name="Li Y."/>
            <person name="Shen J."/>
        </authorList>
    </citation>
    <scope>NUCLEOTIDE SEQUENCE [LARGE SCALE GENOMIC DNA]</scope>
    <source>
        <strain evidence="6 7">SY8</strain>
    </source>
</reference>
<gene>
    <name evidence="6" type="ORF">J4P90_23580</name>
</gene>
<evidence type="ECO:0000256" key="3">
    <source>
        <dbReference type="ARBA" id="ARBA00022448"/>
    </source>
</evidence>
<dbReference type="Proteomes" id="UP000677611">
    <property type="component" value="Unassembled WGS sequence"/>
</dbReference>
<evidence type="ECO:0000256" key="1">
    <source>
        <dbReference type="ARBA" id="ARBA00004196"/>
    </source>
</evidence>
<dbReference type="PROSITE" id="PS01037">
    <property type="entry name" value="SBP_BACTERIAL_1"/>
    <property type="match status" value="1"/>
</dbReference>
<evidence type="ECO:0000313" key="7">
    <source>
        <dbReference type="Proteomes" id="UP000677611"/>
    </source>
</evidence>
<comment type="caution">
    <text evidence="6">The sequence shown here is derived from an EMBL/GenBank/DDBJ whole genome shotgun (WGS) entry which is preliminary data.</text>
</comment>
<dbReference type="Gene3D" id="3.40.190.10">
    <property type="entry name" value="Periplasmic binding protein-like II"/>
    <property type="match status" value="2"/>
</dbReference>
<keyword evidence="4" id="KW-0732">Signal</keyword>
<sequence>MVFLYEKGERKLRSVGKKFLTIVSLCILFLVTACSNSNVSGKEQSKVKENSEKMSSGKTEIVFWHAMGGKTKEVLEQIVQKYNQSQDKVEVRALFQGTYDESFIKYKNIAGTKDAPDVIQVFDGGTKYMIDSGKIEPVQKFIDQDKYDVSQWEPNIRSYYTVDKKQYSMPFNSSTPVMVYNKEAFKEVGLDPDQAPKTFKEIEEAGKKLTKKEGNQVKRYGFTYLLDTWFFEEMLAVQGGTYVNNDNGRAKAATKATFNGKEGQRILEFVNNLNKEGINGNYGSDWDNTRAAFLAGKTAMYLDSSAGVKDIINSAPFQVGVAYLPYPEDVQREGVIIGGASLWMAKDIGKEKQKAVWEFMKYMTTPSIQAEWHVNTGYFAVNPKAYEEELVKKEYEKYPQLQVTVNQLHDSKVSPATQGALITVFPESRQKVQKAMESIIEGTDVKQALDQAAKETDRALEIANRAKK</sequence>
<dbReference type="SUPFAM" id="SSF53850">
    <property type="entry name" value="Periplasmic binding protein-like II"/>
    <property type="match status" value="1"/>
</dbReference>
<dbReference type="PROSITE" id="PS51257">
    <property type="entry name" value="PROKAR_LIPOPROTEIN"/>
    <property type="match status" value="1"/>
</dbReference>
<dbReference type="InterPro" id="IPR006059">
    <property type="entry name" value="SBP"/>
</dbReference>
<comment type="subcellular location">
    <subcellularLocation>
        <location evidence="1">Cell envelope</location>
    </subcellularLocation>
</comment>
<evidence type="ECO:0000256" key="5">
    <source>
        <dbReference type="ARBA" id="ARBA00022764"/>
    </source>
</evidence>
<proteinExistence type="inferred from homology"/>
<dbReference type="InterPro" id="IPR050490">
    <property type="entry name" value="Bact_solute-bd_prot1"/>
</dbReference>
<accession>A0ABS3P5S7</accession>
<dbReference type="EMBL" id="JAGDQJ010000036">
    <property type="protein sequence ID" value="MBO1628140.1"/>
    <property type="molecule type" value="Genomic_DNA"/>
</dbReference>
<keyword evidence="5" id="KW-0574">Periplasm</keyword>
<dbReference type="CDD" id="cd14748">
    <property type="entry name" value="PBP2_UgpB"/>
    <property type="match status" value="1"/>
</dbReference>
<evidence type="ECO:0000256" key="2">
    <source>
        <dbReference type="ARBA" id="ARBA00008520"/>
    </source>
</evidence>
<keyword evidence="7" id="KW-1185">Reference proteome</keyword>